<protein>
    <recommendedName>
        <fullName evidence="3">ESX-1 secretion-associated protein</fullName>
    </recommendedName>
</protein>
<name>A0A164JSG9_9NOCA</name>
<dbReference type="STRING" id="455432.AWN90_39665"/>
<sequence length="107" mass="10728">MAGPNDSAAPSAVRVDPGALVSFAGTLRSEAGAVGGLDSGLATATGALPGTAWDQTCGQAKDSVDKALHRIGDRFTAVADGIEKSGKAFELTDQQFGDALSRIGLHS</sequence>
<evidence type="ECO:0000313" key="1">
    <source>
        <dbReference type="EMBL" id="KZM70685.1"/>
    </source>
</evidence>
<dbReference type="InterPro" id="IPR036689">
    <property type="entry name" value="ESAT-6-like_sf"/>
</dbReference>
<evidence type="ECO:0008006" key="3">
    <source>
        <dbReference type="Google" id="ProtNLM"/>
    </source>
</evidence>
<dbReference type="Proteomes" id="UP000076512">
    <property type="component" value="Unassembled WGS sequence"/>
</dbReference>
<gene>
    <name evidence="1" type="ORF">AWN90_39665</name>
</gene>
<keyword evidence="2" id="KW-1185">Reference proteome</keyword>
<dbReference type="EMBL" id="LWGR01000013">
    <property type="protein sequence ID" value="KZM70685.1"/>
    <property type="molecule type" value="Genomic_DNA"/>
</dbReference>
<reference evidence="1 2" key="1">
    <citation type="submission" date="2016-04" db="EMBL/GenBank/DDBJ databases">
        <authorList>
            <person name="Evans L.H."/>
            <person name="Alamgir A."/>
            <person name="Owens N."/>
            <person name="Weber N.D."/>
            <person name="Virtaneva K."/>
            <person name="Barbian K."/>
            <person name="Babar A."/>
            <person name="Rosenke K."/>
        </authorList>
    </citation>
    <scope>NUCLEOTIDE SEQUENCE [LARGE SCALE GENOMIC DNA]</scope>
    <source>
        <strain evidence="1 2">IFM 0406</strain>
    </source>
</reference>
<proteinExistence type="predicted"/>
<dbReference type="AlphaFoldDB" id="A0A164JSG9"/>
<comment type="caution">
    <text evidence="1">The sequence shown here is derived from an EMBL/GenBank/DDBJ whole genome shotgun (WGS) entry which is preliminary data.</text>
</comment>
<evidence type="ECO:0000313" key="2">
    <source>
        <dbReference type="Proteomes" id="UP000076512"/>
    </source>
</evidence>
<dbReference type="OrthoDB" id="4565221at2"/>
<dbReference type="RefSeq" id="WP_067594086.1">
    <property type="nucleotide sequence ID" value="NZ_JABMCZ010000003.1"/>
</dbReference>
<organism evidence="1 2">
    <name type="scientific">Nocardia terpenica</name>
    <dbReference type="NCBI Taxonomy" id="455432"/>
    <lineage>
        <taxon>Bacteria</taxon>
        <taxon>Bacillati</taxon>
        <taxon>Actinomycetota</taxon>
        <taxon>Actinomycetes</taxon>
        <taxon>Mycobacteriales</taxon>
        <taxon>Nocardiaceae</taxon>
        <taxon>Nocardia</taxon>
    </lineage>
</organism>
<accession>A0A164JSG9</accession>
<dbReference type="SUPFAM" id="SSF140453">
    <property type="entry name" value="EsxAB dimer-like"/>
    <property type="match status" value="1"/>
</dbReference>